<protein>
    <submittedName>
        <fullName evidence="1">Amino acid ABC transporter substrate-binding protein</fullName>
    </submittedName>
</protein>
<comment type="caution">
    <text evidence="1">The sequence shown here is derived from an EMBL/GenBank/DDBJ whole genome shotgun (WGS) entry which is preliminary data.</text>
</comment>
<proteinExistence type="predicted"/>
<reference evidence="1" key="1">
    <citation type="submission" date="2016-08" db="EMBL/GenBank/DDBJ databases">
        <authorList>
            <person name="Ngugi D.K."/>
            <person name="Miyake S."/>
            <person name="Stingl U."/>
        </authorList>
    </citation>
    <scope>NUCLEOTIDE SEQUENCE</scope>
    <source>
        <strain evidence="1">SCG-B11WGA-EpuloA1</strain>
    </source>
</reference>
<sequence>MKSIKLILSLVTVSMLVACGTSPSEVDSAETPDAPKETFIVGFDAEYPPYGYMDENGEYVGFDLEMAEIVCNNLGYEFIKQPIDWASKDMELNSGNIDCIWNGFSITPERMDEYAWSDAYVDNLQVIVVPEDSEIKELKDLAGKNVVVQSASAASEVLNSEELSYLTTTFNDLSENPDYNTAFMNLDAGAADAIAIDIGVANYQLSNRNNKYRILEEELQSEQYGIGFRVEDTQLRDTIQAELMKLVEDGTYYKLGEKYGIDKSMLCLGN</sequence>
<evidence type="ECO:0000313" key="1">
    <source>
        <dbReference type="EMBL" id="ONI40199.1"/>
    </source>
</evidence>
<gene>
    <name evidence="1" type="ORF">AN396_01100</name>
</gene>
<organism evidence="1 2">
    <name type="scientific">Candidatus Epulonipiscium fishelsonii</name>
    <dbReference type="NCBI Taxonomy" id="77094"/>
    <lineage>
        <taxon>Bacteria</taxon>
        <taxon>Bacillati</taxon>
        <taxon>Bacillota</taxon>
        <taxon>Clostridia</taxon>
        <taxon>Lachnospirales</taxon>
        <taxon>Lachnospiraceae</taxon>
        <taxon>Candidatus Epulonipiscium</taxon>
    </lineage>
</organism>
<name>A0ACC8XC14_9FIRM</name>
<keyword evidence="2" id="KW-1185">Reference proteome</keyword>
<accession>A0ACC8XC14</accession>
<evidence type="ECO:0000313" key="2">
    <source>
        <dbReference type="Proteomes" id="UP000188605"/>
    </source>
</evidence>
<dbReference type="Proteomes" id="UP000188605">
    <property type="component" value="Unassembled WGS sequence"/>
</dbReference>
<dbReference type="EMBL" id="LJDB01000055">
    <property type="protein sequence ID" value="ONI40199.1"/>
    <property type="molecule type" value="Genomic_DNA"/>
</dbReference>